<dbReference type="InterPro" id="IPR000086">
    <property type="entry name" value="NUDIX_hydrolase_dom"/>
</dbReference>
<evidence type="ECO:0000313" key="3">
    <source>
        <dbReference type="EMBL" id="SDZ74429.1"/>
    </source>
</evidence>
<dbReference type="Pfam" id="PF00293">
    <property type="entry name" value="NUDIX"/>
    <property type="match status" value="1"/>
</dbReference>
<dbReference type="InterPro" id="IPR051325">
    <property type="entry name" value="Nudix_hydrolase_domain"/>
</dbReference>
<dbReference type="OrthoDB" id="129709at2"/>
<sequence>MPHIFTMPGGHDQTVSAFIFRPSTREILLHRHRRFRSLLQPGGHIEPIENPWQALIREVKEETGYRARQLRVLQPGPPPQIELPGFTVHPLPALVNTHQISGDHFHSDLAYALLADGEPAGAPAEGESEELRWLTLEQWAATEPVVDNALATARYIAELMDHWQPIDVDAFSRSTSRAD</sequence>
<evidence type="ECO:0000256" key="1">
    <source>
        <dbReference type="ARBA" id="ARBA00022801"/>
    </source>
</evidence>
<gene>
    <name evidence="3" type="ORF">SAMN02910418_00078</name>
</gene>
<dbReference type="PROSITE" id="PS51462">
    <property type="entry name" value="NUDIX"/>
    <property type="match status" value="1"/>
</dbReference>
<protein>
    <submittedName>
        <fullName evidence="3">NUDIX domain-containing protein</fullName>
    </submittedName>
</protein>
<dbReference type="GO" id="GO:0006167">
    <property type="term" value="P:AMP biosynthetic process"/>
    <property type="evidence" value="ECO:0007669"/>
    <property type="project" value="TreeGrafter"/>
</dbReference>
<dbReference type="Gene3D" id="3.90.79.10">
    <property type="entry name" value="Nucleoside Triphosphate Pyrophosphohydrolase"/>
    <property type="match status" value="1"/>
</dbReference>
<dbReference type="EMBL" id="FNQV01000001">
    <property type="protein sequence ID" value="SDZ74429.1"/>
    <property type="molecule type" value="Genomic_DNA"/>
</dbReference>
<dbReference type="SUPFAM" id="SSF55811">
    <property type="entry name" value="Nudix"/>
    <property type="match status" value="1"/>
</dbReference>
<dbReference type="PROSITE" id="PS00893">
    <property type="entry name" value="NUDIX_BOX"/>
    <property type="match status" value="1"/>
</dbReference>
<dbReference type="InterPro" id="IPR015797">
    <property type="entry name" value="NUDIX_hydrolase-like_dom_sf"/>
</dbReference>
<evidence type="ECO:0000259" key="2">
    <source>
        <dbReference type="PROSITE" id="PS51462"/>
    </source>
</evidence>
<dbReference type="GO" id="GO:0004081">
    <property type="term" value="F:bis(5'-nucleosyl)-tetraphosphatase (asymmetrical) activity"/>
    <property type="evidence" value="ECO:0007669"/>
    <property type="project" value="TreeGrafter"/>
</dbReference>
<proteinExistence type="predicted"/>
<evidence type="ECO:0000313" key="4">
    <source>
        <dbReference type="Proteomes" id="UP000199288"/>
    </source>
</evidence>
<dbReference type="AlphaFoldDB" id="A0A1H3VI36"/>
<dbReference type="PANTHER" id="PTHR21340">
    <property type="entry name" value="DIADENOSINE 5,5-P1,P4-TETRAPHOSPHATE PYROPHOSPHOHYDROLASE MUTT"/>
    <property type="match status" value="1"/>
</dbReference>
<dbReference type="PANTHER" id="PTHR21340:SF0">
    <property type="entry name" value="BIS(5'-NUCLEOSYL)-TETRAPHOSPHATASE [ASYMMETRICAL]"/>
    <property type="match status" value="1"/>
</dbReference>
<organism evidence="3 4">
    <name type="scientific">Bowdeniella nasicola</name>
    <dbReference type="NCBI Taxonomy" id="208480"/>
    <lineage>
        <taxon>Bacteria</taxon>
        <taxon>Bacillati</taxon>
        <taxon>Actinomycetota</taxon>
        <taxon>Actinomycetes</taxon>
        <taxon>Actinomycetales</taxon>
        <taxon>Actinomycetaceae</taxon>
        <taxon>Bowdeniella</taxon>
    </lineage>
</organism>
<dbReference type="InterPro" id="IPR020084">
    <property type="entry name" value="NUDIX_hydrolase_CS"/>
</dbReference>
<reference evidence="4" key="1">
    <citation type="submission" date="2016-10" db="EMBL/GenBank/DDBJ databases">
        <authorList>
            <person name="Varghese N."/>
            <person name="Submissions S."/>
        </authorList>
    </citation>
    <scope>NUCLEOTIDE SEQUENCE [LARGE SCALE GENOMIC DNA]</scope>
    <source>
        <strain evidence="4">KPR-1</strain>
    </source>
</reference>
<keyword evidence="4" id="KW-1185">Reference proteome</keyword>
<feature type="domain" description="Nudix hydrolase" evidence="2">
    <location>
        <begin position="10"/>
        <end position="158"/>
    </location>
</feature>
<dbReference type="GO" id="GO:0006754">
    <property type="term" value="P:ATP biosynthetic process"/>
    <property type="evidence" value="ECO:0007669"/>
    <property type="project" value="TreeGrafter"/>
</dbReference>
<name>A0A1H3VI36_9ACTO</name>
<dbReference type="CDD" id="cd03674">
    <property type="entry name" value="NUDIX_Hydrolase"/>
    <property type="match status" value="1"/>
</dbReference>
<accession>A0A1H3VI36</accession>
<dbReference type="Proteomes" id="UP000199288">
    <property type="component" value="Unassembled WGS sequence"/>
</dbReference>
<dbReference type="RefSeq" id="WP_092560866.1">
    <property type="nucleotide sequence ID" value="NZ_FNQV01000001.1"/>
</dbReference>
<keyword evidence="1" id="KW-0378">Hydrolase</keyword>